<dbReference type="PIRSF" id="PIRSF014995">
    <property type="entry name" value="UCP014995"/>
    <property type="match status" value="1"/>
</dbReference>
<reference evidence="3 4" key="1">
    <citation type="submission" date="2018-02" db="EMBL/GenBank/DDBJ databases">
        <title>Genome sequencing of Solimonas sp. HR-BB.</title>
        <authorList>
            <person name="Lee Y."/>
            <person name="Jeon C.O."/>
        </authorList>
    </citation>
    <scope>NUCLEOTIDE SEQUENCE [LARGE SCALE GENOMIC DNA]</scope>
    <source>
        <strain evidence="3 4">HR-BB</strain>
    </source>
</reference>
<dbReference type="Pfam" id="PF10029">
    <property type="entry name" value="DUF2271"/>
    <property type="match status" value="1"/>
</dbReference>
<dbReference type="InterPro" id="IPR014469">
    <property type="entry name" value="DUF2271"/>
</dbReference>
<evidence type="ECO:0000313" key="3">
    <source>
        <dbReference type="EMBL" id="PPE72390.1"/>
    </source>
</evidence>
<sequence length="192" mass="20318">MRHRIPLALCSLLPGTALAANLDLSIELPRLDVAEYHRPFVAVWLEREDKSVAANLAVWYQQPKKGGPAQAAPAAPAAAAGAPQSGMQGVAGNQGGTKWLPDLRQWWRRSGRELALPVDGVTGATRAPGEHALSINLADLPAGSYKLVVEAAREEGGRELVDIPFQVPVKDAVSLKAKGSRELGAISLSVKP</sequence>
<feature type="chain" id="PRO_5015697540" evidence="2">
    <location>
        <begin position="20"/>
        <end position="192"/>
    </location>
</feature>
<dbReference type="AlphaFoldDB" id="A0A2S5TBM9"/>
<evidence type="ECO:0000256" key="1">
    <source>
        <dbReference type="SAM" id="MobiDB-lite"/>
    </source>
</evidence>
<evidence type="ECO:0000313" key="4">
    <source>
        <dbReference type="Proteomes" id="UP000238220"/>
    </source>
</evidence>
<accession>A0A2S5TBM9</accession>
<comment type="caution">
    <text evidence="3">The sequence shown here is derived from an EMBL/GenBank/DDBJ whole genome shotgun (WGS) entry which is preliminary data.</text>
</comment>
<organism evidence="3 4">
    <name type="scientific">Solimonas fluminis</name>
    <dbReference type="NCBI Taxonomy" id="2086571"/>
    <lineage>
        <taxon>Bacteria</taxon>
        <taxon>Pseudomonadati</taxon>
        <taxon>Pseudomonadota</taxon>
        <taxon>Gammaproteobacteria</taxon>
        <taxon>Nevskiales</taxon>
        <taxon>Nevskiaceae</taxon>
        <taxon>Solimonas</taxon>
    </lineage>
</organism>
<protein>
    <submittedName>
        <fullName evidence="3">DUF2271 domain-containing protein</fullName>
    </submittedName>
</protein>
<gene>
    <name evidence="3" type="ORF">C3942_18940</name>
</gene>
<dbReference type="RefSeq" id="WP_104231939.1">
    <property type="nucleotide sequence ID" value="NZ_PSNW01000013.1"/>
</dbReference>
<feature type="compositionally biased region" description="Low complexity" evidence="1">
    <location>
        <begin position="65"/>
        <end position="88"/>
    </location>
</feature>
<dbReference type="EMBL" id="PSNW01000013">
    <property type="protein sequence ID" value="PPE72390.1"/>
    <property type="molecule type" value="Genomic_DNA"/>
</dbReference>
<dbReference type="OrthoDB" id="195316at2"/>
<feature type="region of interest" description="Disordered" evidence="1">
    <location>
        <begin position="65"/>
        <end position="96"/>
    </location>
</feature>
<dbReference type="Proteomes" id="UP000238220">
    <property type="component" value="Unassembled WGS sequence"/>
</dbReference>
<evidence type="ECO:0000256" key="2">
    <source>
        <dbReference type="SAM" id="SignalP"/>
    </source>
</evidence>
<proteinExistence type="predicted"/>
<name>A0A2S5TBM9_9GAMM</name>
<feature type="signal peptide" evidence="2">
    <location>
        <begin position="1"/>
        <end position="19"/>
    </location>
</feature>
<keyword evidence="4" id="KW-1185">Reference proteome</keyword>
<keyword evidence="2" id="KW-0732">Signal</keyword>